<comment type="caution">
    <text evidence="3">The sequence shown here is derived from an EMBL/GenBank/DDBJ whole genome shotgun (WGS) entry which is preliminary data.</text>
</comment>
<feature type="region of interest" description="Disordered" evidence="1">
    <location>
        <begin position="1"/>
        <end position="20"/>
    </location>
</feature>
<accession>A0A178IH34</accession>
<dbReference type="STRING" id="1184151.AW736_13770"/>
<organism evidence="3 4">
    <name type="scientific">Termitidicoccus mucosus</name>
    <dbReference type="NCBI Taxonomy" id="1184151"/>
    <lineage>
        <taxon>Bacteria</taxon>
        <taxon>Pseudomonadati</taxon>
        <taxon>Verrucomicrobiota</taxon>
        <taxon>Opitutia</taxon>
        <taxon>Opitutales</taxon>
        <taxon>Opitutaceae</taxon>
        <taxon>Termitidicoccus</taxon>
    </lineage>
</organism>
<dbReference type="GO" id="GO:0016887">
    <property type="term" value="F:ATP hydrolysis activity"/>
    <property type="evidence" value="ECO:0007669"/>
    <property type="project" value="InterPro"/>
</dbReference>
<dbReference type="AlphaFoldDB" id="A0A178IH34"/>
<feature type="compositionally biased region" description="Polar residues" evidence="1">
    <location>
        <begin position="1"/>
        <end position="10"/>
    </location>
</feature>
<feature type="domain" description="ORC1/DEAH AAA+ ATPase" evidence="2">
    <location>
        <begin position="148"/>
        <end position="270"/>
    </location>
</feature>
<dbReference type="Proteomes" id="UP000078486">
    <property type="component" value="Unassembled WGS sequence"/>
</dbReference>
<dbReference type="SUPFAM" id="SSF52540">
    <property type="entry name" value="P-loop containing nucleoside triphosphate hydrolases"/>
    <property type="match status" value="1"/>
</dbReference>
<sequence>MAAQDTTSTGADAGQEPVTGRVAETVSASWSVSLDDLRTNLTHEKNKPEDIENFVWCYLYCTDSAHPMRREEFARKIAVVDHTTILKLIRGTYRHPETGERMPIPEKLGRALTMFRQLETDRARNLRPAISRTPTLARIWTACDLARESQSPVFLIGPSHIGKTVGLTSYRDDHDHGMTCYARLRAASGLGGMIKEIALAIGGIGMKGNTATLIESIKRRLKPNMLLILDEVHELMYTYRKESFFACLEVIREIYDACGCGLLLCGTSLLMKRVRENRGELEQLLRRGVHKVILPSQPTKEDLTVILGDYNLHFPEKGYTCAVRFGTKDISDTPYEILRQVGSEDGLKAITERLRYGLKFARKDNARLKWEHVVRAHLTIKQNEIPGDDW</sequence>
<dbReference type="Pfam" id="PF13401">
    <property type="entry name" value="AAA_22"/>
    <property type="match status" value="1"/>
</dbReference>
<evidence type="ECO:0000313" key="3">
    <source>
        <dbReference type="EMBL" id="OAM89314.1"/>
    </source>
</evidence>
<gene>
    <name evidence="3" type="ORF">AW736_13770</name>
</gene>
<reference evidence="3 4" key="1">
    <citation type="submission" date="2016-01" db="EMBL/GenBank/DDBJ databases">
        <title>High potential of lignocellulose degradation of a new Verrucomicrobia species.</title>
        <authorList>
            <person name="Wang Y."/>
            <person name="Shi Y."/>
            <person name="Qiu Z."/>
            <person name="Liu S."/>
            <person name="Yang H."/>
        </authorList>
    </citation>
    <scope>NUCLEOTIDE SEQUENCE [LARGE SCALE GENOMIC DNA]</scope>
    <source>
        <strain evidence="3 4">TSB47</strain>
    </source>
</reference>
<name>A0A178IH34_9BACT</name>
<evidence type="ECO:0000259" key="2">
    <source>
        <dbReference type="Pfam" id="PF13401"/>
    </source>
</evidence>
<dbReference type="InterPro" id="IPR027417">
    <property type="entry name" value="P-loop_NTPase"/>
</dbReference>
<evidence type="ECO:0000313" key="4">
    <source>
        <dbReference type="Proteomes" id="UP000078486"/>
    </source>
</evidence>
<protein>
    <recommendedName>
        <fullName evidence="2">ORC1/DEAH AAA+ ATPase domain-containing protein</fullName>
    </recommendedName>
</protein>
<evidence type="ECO:0000256" key="1">
    <source>
        <dbReference type="SAM" id="MobiDB-lite"/>
    </source>
</evidence>
<dbReference type="OrthoDB" id="2557960at2"/>
<dbReference type="EMBL" id="LRRQ01000099">
    <property type="protein sequence ID" value="OAM89314.1"/>
    <property type="molecule type" value="Genomic_DNA"/>
</dbReference>
<proteinExistence type="predicted"/>
<keyword evidence="4" id="KW-1185">Reference proteome</keyword>
<dbReference type="RefSeq" id="WP_068770763.1">
    <property type="nucleotide sequence ID" value="NZ_CP109796.1"/>
</dbReference>
<dbReference type="InterPro" id="IPR049945">
    <property type="entry name" value="AAA_22"/>
</dbReference>